<accession>A0A0U1LM88</accession>
<evidence type="ECO:0000313" key="2">
    <source>
        <dbReference type="EMBL" id="CRG84075.1"/>
    </source>
</evidence>
<gene>
    <name evidence="2" type="ORF">PISL3812_01412</name>
</gene>
<dbReference type="GO" id="GO:0007131">
    <property type="term" value="P:reciprocal meiotic recombination"/>
    <property type="evidence" value="ECO:0007669"/>
    <property type="project" value="InterPro"/>
</dbReference>
<feature type="region of interest" description="Disordered" evidence="1">
    <location>
        <begin position="153"/>
        <end position="173"/>
    </location>
</feature>
<name>A0A0U1LM88_TALIS</name>
<dbReference type="OMA" id="RRFQLKF"/>
<reference evidence="2 3" key="1">
    <citation type="submission" date="2015-04" db="EMBL/GenBank/DDBJ databases">
        <authorList>
            <person name="Syromyatnikov M.Y."/>
            <person name="Popov V.N."/>
        </authorList>
    </citation>
    <scope>NUCLEOTIDE SEQUENCE [LARGE SCALE GENOMIC DNA]</scope>
    <source>
        <strain evidence="2">WF-38-12</strain>
    </source>
</reference>
<dbReference type="Pfam" id="PF03525">
    <property type="entry name" value="Meiotic_rec114"/>
    <property type="match status" value="1"/>
</dbReference>
<evidence type="ECO:0000313" key="3">
    <source>
        <dbReference type="Proteomes" id="UP000054383"/>
    </source>
</evidence>
<dbReference type="OrthoDB" id="5360255at2759"/>
<feature type="compositionally biased region" description="Low complexity" evidence="1">
    <location>
        <begin position="374"/>
        <end position="386"/>
    </location>
</feature>
<feature type="compositionally biased region" description="Polar residues" evidence="1">
    <location>
        <begin position="339"/>
        <end position="352"/>
    </location>
</feature>
<feature type="compositionally biased region" description="Low complexity" evidence="1">
    <location>
        <begin position="162"/>
        <end position="173"/>
    </location>
</feature>
<feature type="compositionally biased region" description="Polar residues" evidence="1">
    <location>
        <begin position="260"/>
        <end position="280"/>
    </location>
</feature>
<dbReference type="InterPro" id="IPR004354">
    <property type="entry name" value="Meiotic_Rec114"/>
</dbReference>
<dbReference type="AlphaFoldDB" id="A0A0U1LM88"/>
<organism evidence="2 3">
    <name type="scientific">Talaromyces islandicus</name>
    <name type="common">Penicillium islandicum</name>
    <dbReference type="NCBI Taxonomy" id="28573"/>
    <lineage>
        <taxon>Eukaryota</taxon>
        <taxon>Fungi</taxon>
        <taxon>Dikarya</taxon>
        <taxon>Ascomycota</taxon>
        <taxon>Pezizomycotina</taxon>
        <taxon>Eurotiomycetes</taxon>
        <taxon>Eurotiomycetidae</taxon>
        <taxon>Eurotiales</taxon>
        <taxon>Trichocomaceae</taxon>
        <taxon>Talaromyces</taxon>
        <taxon>Talaromyces sect. Islandici</taxon>
    </lineage>
</organism>
<protein>
    <submittedName>
        <fullName evidence="2">Uncharacterized protein</fullName>
    </submittedName>
</protein>
<feature type="region of interest" description="Disordered" evidence="1">
    <location>
        <begin position="253"/>
        <end position="352"/>
    </location>
</feature>
<sequence length="496" mass="54767">MTSLRRQLQQSNVIAQYPLGKYSYAETLADQRGPLNWTHLHSNDLNVLFEKVSSSSSAISSLQQQLRLRVIRAHENLEDLDLNSLAREATQQAIAKHARNTKPSVAIIVKDPCLAVRYPFGRDQMRRFQIKFSSSRDYRDVLDILREINCPYSESSGEHPSRSASLRPDSSSSRILTPATTMISTSNDWSQRFATPTESHLWNQGLSRSHTTLGTTTERPLVNGSSPTSISTGLYANGLVADDSRKDLASERRITPSADFASNGQERPTTSPAYDTQVLNQVLPPKRDLPFSKPGPRPNAVPNRQPANRFTKWPELAQKPAKASNDSTSLKSASPRPYTAQSKTTVPATSSPARQLRLELEDRQWNANKEKQNPPLEAASASSPLLTTSMFPASSPVAGRTQPPNETTGSLPIDAAPVVDNLPTPRQQPPVEVQYARGVSQGKPISSADLSAFLATPETERSQLVSTWICQQLEDDGFRTLCQDVERVWQRIAFGT</sequence>
<dbReference type="EMBL" id="CVMT01000001">
    <property type="protein sequence ID" value="CRG84075.1"/>
    <property type="molecule type" value="Genomic_DNA"/>
</dbReference>
<proteinExistence type="predicted"/>
<evidence type="ECO:0000256" key="1">
    <source>
        <dbReference type="SAM" id="MobiDB-lite"/>
    </source>
</evidence>
<feature type="region of interest" description="Disordered" evidence="1">
    <location>
        <begin position="366"/>
        <end position="411"/>
    </location>
</feature>
<feature type="region of interest" description="Disordered" evidence="1">
    <location>
        <begin position="204"/>
        <end position="229"/>
    </location>
</feature>
<dbReference type="Proteomes" id="UP000054383">
    <property type="component" value="Unassembled WGS sequence"/>
</dbReference>
<keyword evidence="3" id="KW-1185">Reference proteome</keyword>
<dbReference type="STRING" id="28573.A0A0U1LM88"/>